<comment type="caution">
    <text evidence="1">The sequence shown here is derived from an EMBL/GenBank/DDBJ whole genome shotgun (WGS) entry which is preliminary data.</text>
</comment>
<dbReference type="Proteomes" id="UP001231649">
    <property type="component" value="Chromosome 17"/>
</dbReference>
<keyword evidence="2" id="KW-1185">Reference proteome</keyword>
<dbReference type="EMBL" id="CM056793">
    <property type="protein sequence ID" value="KAJ8715160.1"/>
    <property type="molecule type" value="Genomic_DNA"/>
</dbReference>
<reference evidence="1" key="1">
    <citation type="submission" date="2023-03" db="EMBL/GenBank/DDBJ databases">
        <title>Chromosome-level genomes of two armyworms, Mythimna separata and Mythimna loreyi, provide insights into the biosynthesis and reception of sex pheromones.</title>
        <authorList>
            <person name="Zhao H."/>
        </authorList>
    </citation>
    <scope>NUCLEOTIDE SEQUENCE</scope>
    <source>
        <strain evidence="1">BeijingLab</strain>
    </source>
</reference>
<protein>
    <submittedName>
        <fullName evidence="1">Uncharacterized protein</fullName>
    </submittedName>
</protein>
<accession>A0ACC2QI84</accession>
<evidence type="ECO:0000313" key="1">
    <source>
        <dbReference type="EMBL" id="KAJ8715160.1"/>
    </source>
</evidence>
<organism evidence="1 2">
    <name type="scientific">Mythimna loreyi</name>
    <dbReference type="NCBI Taxonomy" id="667449"/>
    <lineage>
        <taxon>Eukaryota</taxon>
        <taxon>Metazoa</taxon>
        <taxon>Ecdysozoa</taxon>
        <taxon>Arthropoda</taxon>
        <taxon>Hexapoda</taxon>
        <taxon>Insecta</taxon>
        <taxon>Pterygota</taxon>
        <taxon>Neoptera</taxon>
        <taxon>Endopterygota</taxon>
        <taxon>Lepidoptera</taxon>
        <taxon>Glossata</taxon>
        <taxon>Ditrysia</taxon>
        <taxon>Noctuoidea</taxon>
        <taxon>Noctuidae</taxon>
        <taxon>Noctuinae</taxon>
        <taxon>Hadenini</taxon>
        <taxon>Mythimna</taxon>
    </lineage>
</organism>
<sequence length="381" mass="43729">MSTFNWLLVQWLDESFDVVHVKSLVSPSEELRLGEVVKVYWRGEQETVTLVGYARDREPLLAMIQKYFEEEAGPNCKSENSPNRTHEEVEEEADYSCSESSWAPSPEDEGSAESDMENTRVKRNIEQIESPKEIKIKKKRRQTSLTELMSIGNLLPDATEWQNEELKNEKIEDKLVEINDLFSGIFNFIDNLKIKSAEQLSVTPKEPSDQEVVHTNSDDEFNRSDDNVLITNKFNAAETNEQVESSDEWIPIGSGITKVHKDQYSTVNWKCHTLCTRTLLIALFPRRVLATHSLTGKKSPAFKDKPAKMCLDPKIVSDIILEVRKRFGVRENEVRSIITTKCADECKMFKTRLLKRKSQYGDNVPLDSDDDMDVDNDQNDL</sequence>
<proteinExistence type="predicted"/>
<evidence type="ECO:0000313" key="2">
    <source>
        <dbReference type="Proteomes" id="UP001231649"/>
    </source>
</evidence>
<gene>
    <name evidence="1" type="ORF">PYW08_005141</name>
</gene>
<name>A0ACC2QI84_9NEOP</name>